<evidence type="ECO:0000256" key="5">
    <source>
        <dbReference type="ARBA" id="ARBA00022679"/>
    </source>
</evidence>
<keyword evidence="7 8" id="KW-0802">TPR repeat</keyword>
<comment type="similarity">
    <text evidence="2">Belongs to the glycosyltransferase 41 family. O-GlcNAc transferase subfamily.</text>
</comment>
<dbReference type="PANTHER" id="PTHR44366">
    <property type="entry name" value="UDP-N-ACETYLGLUCOSAMINE--PEPTIDE N-ACETYLGLUCOSAMINYLTRANSFERASE 110 KDA SUBUNIT"/>
    <property type="match status" value="1"/>
</dbReference>
<dbReference type="OrthoDB" id="101857at2"/>
<keyword evidence="11" id="KW-1185">Reference proteome</keyword>
<feature type="domain" description="O-GlcNAc transferase C-terminal" evidence="9">
    <location>
        <begin position="431"/>
        <end position="649"/>
    </location>
</feature>
<dbReference type="InterPro" id="IPR011990">
    <property type="entry name" value="TPR-like_helical_dom_sf"/>
</dbReference>
<feature type="repeat" description="TPR" evidence="8">
    <location>
        <begin position="179"/>
        <end position="212"/>
    </location>
</feature>
<dbReference type="EC" id="2.4.1.255" evidence="3"/>
<keyword evidence="5" id="KW-0808">Transferase</keyword>
<dbReference type="InterPro" id="IPR019734">
    <property type="entry name" value="TPR_rpt"/>
</dbReference>
<dbReference type="PROSITE" id="PS50293">
    <property type="entry name" value="TPR_REGION"/>
    <property type="match status" value="4"/>
</dbReference>
<name>A0A254PUU6_9BURK</name>
<dbReference type="SUPFAM" id="SSF53756">
    <property type="entry name" value="UDP-Glycosyltransferase/glycogen phosphorylase"/>
    <property type="match status" value="1"/>
</dbReference>
<feature type="domain" description="O-GlcNAc transferase C-terminal" evidence="9">
    <location>
        <begin position="660"/>
        <end position="844"/>
    </location>
</feature>
<dbReference type="PROSITE" id="PS50005">
    <property type="entry name" value="TPR"/>
    <property type="match status" value="7"/>
</dbReference>
<keyword evidence="4" id="KW-0328">Glycosyltransferase</keyword>
<dbReference type="UniPathway" id="UPA00378"/>
<feature type="repeat" description="TPR" evidence="8">
    <location>
        <begin position="281"/>
        <end position="314"/>
    </location>
</feature>
<dbReference type="Gene3D" id="3.40.50.11380">
    <property type="match status" value="1"/>
</dbReference>
<evidence type="ECO:0000256" key="8">
    <source>
        <dbReference type="PROSITE-ProRule" id="PRU00339"/>
    </source>
</evidence>
<dbReference type="Gene3D" id="1.25.40.10">
    <property type="entry name" value="Tetratricopeptide repeat domain"/>
    <property type="match status" value="3"/>
</dbReference>
<dbReference type="Gene3D" id="3.40.50.2000">
    <property type="entry name" value="Glycogen Phosphorylase B"/>
    <property type="match status" value="1"/>
</dbReference>
<dbReference type="GO" id="GO:0097363">
    <property type="term" value="F:protein O-acetylglucosaminyltransferase activity"/>
    <property type="evidence" value="ECO:0007669"/>
    <property type="project" value="UniProtKB-EC"/>
</dbReference>
<protein>
    <recommendedName>
        <fullName evidence="3">protein O-GlcNAc transferase</fullName>
        <ecNumber evidence="3">2.4.1.255</ecNumber>
    </recommendedName>
</protein>
<feature type="repeat" description="TPR" evidence="8">
    <location>
        <begin position="383"/>
        <end position="416"/>
    </location>
</feature>
<evidence type="ECO:0000313" key="11">
    <source>
        <dbReference type="Proteomes" id="UP000197528"/>
    </source>
</evidence>
<evidence type="ECO:0000256" key="1">
    <source>
        <dbReference type="ARBA" id="ARBA00004922"/>
    </source>
</evidence>
<dbReference type="GO" id="GO:0006493">
    <property type="term" value="P:protein O-linked glycosylation"/>
    <property type="evidence" value="ECO:0007669"/>
    <property type="project" value="InterPro"/>
</dbReference>
<dbReference type="EMBL" id="NGUP01000003">
    <property type="protein sequence ID" value="OWS70084.1"/>
    <property type="molecule type" value="Genomic_DNA"/>
</dbReference>
<gene>
    <name evidence="10" type="ORF">CBI31_07110</name>
</gene>
<keyword evidence="6" id="KW-0677">Repeat</keyword>
<feature type="repeat" description="TPR" evidence="8">
    <location>
        <begin position="315"/>
        <end position="348"/>
    </location>
</feature>
<feature type="repeat" description="TPR" evidence="8">
    <location>
        <begin position="145"/>
        <end position="178"/>
    </location>
</feature>
<evidence type="ECO:0000256" key="6">
    <source>
        <dbReference type="ARBA" id="ARBA00022737"/>
    </source>
</evidence>
<dbReference type="Proteomes" id="UP000197528">
    <property type="component" value="Unassembled WGS sequence"/>
</dbReference>
<dbReference type="Pfam" id="PF07719">
    <property type="entry name" value="TPR_2"/>
    <property type="match status" value="1"/>
</dbReference>
<dbReference type="InterPro" id="IPR037919">
    <property type="entry name" value="OGT"/>
</dbReference>
<evidence type="ECO:0000259" key="9">
    <source>
        <dbReference type="Pfam" id="PF13844"/>
    </source>
</evidence>
<sequence>MQRLDSSAEAKLLSEAAAYYGQNDLKNAKSLLQTLLDSNPTHYRANELMAYVELSSGNLEAGEVCLAKACLDVNSSSEANYYLGSLYLERAAYSDAVKFLKKAVLKDGQSFEARHDLGAALALLGKTSEALDALLSAAQLNSHSSELHFNLGRLYEELCKSTEAIEHYDKALAINDQYLEAYLNKGILFEELRDFESAKACYMQAIKINPLHRDVWLNYSKLLTEQNQNIVALEAIDKAIAIDRQYANAHSNKAFILNKLERPHDALSAAEEALRLNPLFAEAWVNRGISLRVLKSSDEAIASYQKALSIKPDYAEAWSNQGAVLAELKRFDEAIASYQKALSIKPDYAEAWSNQGAVLAELKRFDEAIASYQKSLSIKPDYAEAWSNQGAVLAELKRFDEAIASYQKALSIKPDYDFLEGMLAHLNILACDWKCYQERVNSLLKKVKNGKKVVSPFTLLAISDDESAHLEAAKIWANKKIQLLSYLPSKQKTTQRKKIRIGYFSADFRNHPVAHLAAGLFEAHDKERFETYAFSFGPSGEDAMRLRLKNAFDDFIDVRGKTDQEIVDLARDLEIDIALDLTGHTEHNRIEVFAKRVAPIQINYLGYPGTMGASCYDYIIADSTLIPDSQQKYYSEKVIYMANTYQPNDRARPISSREFSRAELGLPEAGFVFGCFNNNFKITPSIFAIWMQLLTKINGSVLWLFEDNPLAVENLRKHASEHGISPDRLVFAQRMELSEHLARLRFMNLFLDTLPYNAHTTASDALWCGVPVLTCLGKSFAGRVAASLLDSIGVPELITHSLEEYESRALELAADKKLLDSIKDKLILSRLKCPLFDTKAYTLELESVYESLQQLT</sequence>
<dbReference type="Pfam" id="PF13181">
    <property type="entry name" value="TPR_8"/>
    <property type="match status" value="1"/>
</dbReference>
<dbReference type="Pfam" id="PF13424">
    <property type="entry name" value="TPR_12"/>
    <property type="match status" value="1"/>
</dbReference>
<accession>A0A254PUU6</accession>
<feature type="repeat" description="TPR" evidence="8">
    <location>
        <begin position="77"/>
        <end position="110"/>
    </location>
</feature>
<evidence type="ECO:0000256" key="3">
    <source>
        <dbReference type="ARBA" id="ARBA00011970"/>
    </source>
</evidence>
<reference evidence="10 11" key="1">
    <citation type="submission" date="2017-05" db="EMBL/GenBank/DDBJ databases">
        <title>Genome of Polynucleobacter sp. MWH-Feld-100.</title>
        <authorList>
            <person name="Hahn M.W."/>
        </authorList>
    </citation>
    <scope>NUCLEOTIDE SEQUENCE [LARGE SCALE GENOMIC DNA]</scope>
    <source>
        <strain evidence="10 11">MWH-Feld-100</strain>
    </source>
</reference>
<dbReference type="InterPro" id="IPR013105">
    <property type="entry name" value="TPR_2"/>
</dbReference>
<dbReference type="AlphaFoldDB" id="A0A254PUU6"/>
<dbReference type="SUPFAM" id="SSF48452">
    <property type="entry name" value="TPR-like"/>
    <property type="match status" value="3"/>
</dbReference>
<dbReference type="Pfam" id="PF13432">
    <property type="entry name" value="TPR_16"/>
    <property type="match status" value="2"/>
</dbReference>
<proteinExistence type="inferred from homology"/>
<evidence type="ECO:0000256" key="4">
    <source>
        <dbReference type="ARBA" id="ARBA00022676"/>
    </source>
</evidence>
<evidence type="ECO:0000256" key="7">
    <source>
        <dbReference type="ARBA" id="ARBA00022803"/>
    </source>
</evidence>
<dbReference type="SMART" id="SM00028">
    <property type="entry name" value="TPR"/>
    <property type="match status" value="10"/>
</dbReference>
<evidence type="ECO:0000313" key="10">
    <source>
        <dbReference type="EMBL" id="OWS70084.1"/>
    </source>
</evidence>
<comment type="pathway">
    <text evidence="1">Protein modification; protein glycosylation.</text>
</comment>
<dbReference type="PANTHER" id="PTHR44366:SF1">
    <property type="entry name" value="UDP-N-ACETYLGLUCOSAMINE--PEPTIDE N-ACETYLGLUCOSAMINYLTRANSFERASE 110 KDA SUBUNIT"/>
    <property type="match status" value="1"/>
</dbReference>
<feature type="repeat" description="TPR" evidence="8">
    <location>
        <begin position="349"/>
        <end position="382"/>
    </location>
</feature>
<organism evidence="10 11">
    <name type="scientific">Polynucleobacter campilacus</name>
    <dbReference type="NCBI Taxonomy" id="1743163"/>
    <lineage>
        <taxon>Bacteria</taxon>
        <taxon>Pseudomonadati</taxon>
        <taxon>Pseudomonadota</taxon>
        <taxon>Betaproteobacteria</taxon>
        <taxon>Burkholderiales</taxon>
        <taxon>Burkholderiaceae</taxon>
        <taxon>Polynucleobacter</taxon>
    </lineage>
</organism>
<evidence type="ECO:0000256" key="2">
    <source>
        <dbReference type="ARBA" id="ARBA00005386"/>
    </source>
</evidence>
<dbReference type="InterPro" id="IPR029489">
    <property type="entry name" value="OGT/SEC/SPY_C"/>
</dbReference>
<comment type="caution">
    <text evidence="10">The sequence shown here is derived from an EMBL/GenBank/DDBJ whole genome shotgun (WGS) entry which is preliminary data.</text>
</comment>
<dbReference type="Pfam" id="PF13844">
    <property type="entry name" value="Glyco_transf_41"/>
    <property type="match status" value="2"/>
</dbReference>